<sequence length="242" mass="27647">LKKRMHFFKKAATAYEEGKQSRRKSGKRSLSKLHHLENVLKHEHYDQMELMKREFRKRKESSKPFDQAVAEPIMLVREGAKLAMMLAGQNASGFEDKTVKMISPRIMSLLPEDENTKTKEVNVFSPSLFSLHNQGNGIEKLTSLPNLLNLTGLLDNRDQQDWMDFVIETSGAGDVLEKAKEKKANQTASNDVRRIRGPDGQPIYLTKKNVTKLFGKEQTSRIEVFEQLQKSFTPMQAALIVQ</sequence>
<proteinExistence type="predicted"/>
<organism evidence="1">
    <name type="scientific">Haemonchus placei</name>
    <name type="common">Barber's pole worm</name>
    <dbReference type="NCBI Taxonomy" id="6290"/>
    <lineage>
        <taxon>Eukaryota</taxon>
        <taxon>Metazoa</taxon>
        <taxon>Ecdysozoa</taxon>
        <taxon>Nematoda</taxon>
        <taxon>Chromadorea</taxon>
        <taxon>Rhabditida</taxon>
        <taxon>Rhabditina</taxon>
        <taxon>Rhabditomorpha</taxon>
        <taxon>Strongyloidea</taxon>
        <taxon>Trichostrongylidae</taxon>
        <taxon>Haemonchus</taxon>
    </lineage>
</organism>
<dbReference type="PANTHER" id="PTHR21523:SF37">
    <property type="entry name" value="MLT-TEN (MLT-10) RELATED"/>
    <property type="match status" value="1"/>
</dbReference>
<dbReference type="PANTHER" id="PTHR21523">
    <property type="match status" value="1"/>
</dbReference>
<accession>A0A0N4VV32</accession>
<dbReference type="OMA" id="HETKKID"/>
<protein>
    <submittedName>
        <fullName evidence="1">SNF2_N domain-containing protein</fullName>
    </submittedName>
</protein>
<evidence type="ECO:0000313" key="1">
    <source>
        <dbReference type="WBParaSite" id="HPLM_0000114901-mRNA-1"/>
    </source>
</evidence>
<dbReference type="Pfam" id="PF04870">
    <property type="entry name" value="Moulting_cycle"/>
    <property type="match status" value="1"/>
</dbReference>
<reference evidence="1" key="1">
    <citation type="submission" date="2017-02" db="UniProtKB">
        <authorList>
            <consortium name="WormBaseParasite"/>
        </authorList>
    </citation>
    <scope>IDENTIFICATION</scope>
</reference>
<dbReference type="InterPro" id="IPR006954">
    <property type="entry name" value="Mlt-10-like"/>
</dbReference>
<dbReference type="AlphaFoldDB" id="A0A0N4VV32"/>
<name>A0A0N4VV32_HAEPC</name>
<dbReference type="WBParaSite" id="HPLM_0000114901-mRNA-1">
    <property type="protein sequence ID" value="HPLM_0000114901-mRNA-1"/>
    <property type="gene ID" value="HPLM_0000114901"/>
</dbReference>